<evidence type="ECO:0000256" key="6">
    <source>
        <dbReference type="ARBA" id="ARBA00022989"/>
    </source>
</evidence>
<keyword evidence="2" id="KW-1003">Cell membrane</keyword>
<dbReference type="InterPro" id="IPR004117">
    <property type="entry name" value="7tm6_olfct_rcpt"/>
</dbReference>
<dbReference type="GO" id="GO:0004984">
    <property type="term" value="F:olfactory receptor activity"/>
    <property type="evidence" value="ECO:0007669"/>
    <property type="project" value="InterPro"/>
</dbReference>
<keyword evidence="3" id="KW-0716">Sensory transduction</keyword>
<dbReference type="EMBL" id="CAACVG010012888">
    <property type="protein sequence ID" value="VEN61006.1"/>
    <property type="molecule type" value="Genomic_DNA"/>
</dbReference>
<dbReference type="OrthoDB" id="8196465at2759"/>
<keyword evidence="4" id="KW-0812">Transmembrane</keyword>
<evidence type="ECO:0000256" key="1">
    <source>
        <dbReference type="ARBA" id="ARBA00004651"/>
    </source>
</evidence>
<dbReference type="GO" id="GO:0007165">
    <property type="term" value="P:signal transduction"/>
    <property type="evidence" value="ECO:0007669"/>
    <property type="project" value="UniProtKB-KW"/>
</dbReference>
<dbReference type="AlphaFoldDB" id="A0A653DLB1"/>
<proteinExistence type="predicted"/>
<evidence type="ECO:0000256" key="3">
    <source>
        <dbReference type="ARBA" id="ARBA00022606"/>
    </source>
</evidence>
<keyword evidence="5" id="KW-0552">Olfaction</keyword>
<organism evidence="10 11">
    <name type="scientific">Callosobruchus maculatus</name>
    <name type="common">Southern cowpea weevil</name>
    <name type="synonym">Pulse bruchid</name>
    <dbReference type="NCBI Taxonomy" id="64391"/>
    <lineage>
        <taxon>Eukaryota</taxon>
        <taxon>Metazoa</taxon>
        <taxon>Ecdysozoa</taxon>
        <taxon>Arthropoda</taxon>
        <taxon>Hexapoda</taxon>
        <taxon>Insecta</taxon>
        <taxon>Pterygota</taxon>
        <taxon>Neoptera</taxon>
        <taxon>Endopterygota</taxon>
        <taxon>Coleoptera</taxon>
        <taxon>Polyphaga</taxon>
        <taxon>Cucujiformia</taxon>
        <taxon>Chrysomeloidea</taxon>
        <taxon>Chrysomelidae</taxon>
        <taxon>Bruchinae</taxon>
        <taxon>Bruchini</taxon>
        <taxon>Callosobruchus</taxon>
    </lineage>
</organism>
<evidence type="ECO:0000256" key="9">
    <source>
        <dbReference type="ARBA" id="ARBA00023224"/>
    </source>
</evidence>
<keyword evidence="8" id="KW-0675">Receptor</keyword>
<keyword evidence="11" id="KW-1185">Reference proteome</keyword>
<dbReference type="GO" id="GO:0005886">
    <property type="term" value="C:plasma membrane"/>
    <property type="evidence" value="ECO:0007669"/>
    <property type="project" value="UniProtKB-SubCell"/>
</dbReference>
<evidence type="ECO:0000313" key="10">
    <source>
        <dbReference type="EMBL" id="VEN61006.1"/>
    </source>
</evidence>
<protein>
    <recommendedName>
        <fullName evidence="12">Odorant receptor</fullName>
    </recommendedName>
</protein>
<reference evidence="10 11" key="1">
    <citation type="submission" date="2019-01" db="EMBL/GenBank/DDBJ databases">
        <authorList>
            <person name="Sayadi A."/>
        </authorList>
    </citation>
    <scope>NUCLEOTIDE SEQUENCE [LARGE SCALE GENOMIC DNA]</scope>
</reference>
<evidence type="ECO:0000256" key="8">
    <source>
        <dbReference type="ARBA" id="ARBA00023170"/>
    </source>
</evidence>
<evidence type="ECO:0000256" key="5">
    <source>
        <dbReference type="ARBA" id="ARBA00022725"/>
    </source>
</evidence>
<dbReference type="PANTHER" id="PTHR21137">
    <property type="entry name" value="ODORANT RECEPTOR"/>
    <property type="match status" value="1"/>
</dbReference>
<evidence type="ECO:0000256" key="2">
    <source>
        <dbReference type="ARBA" id="ARBA00022475"/>
    </source>
</evidence>
<keyword evidence="9" id="KW-0807">Transducer</keyword>
<dbReference type="Pfam" id="PF02949">
    <property type="entry name" value="7tm_6"/>
    <property type="match status" value="1"/>
</dbReference>
<dbReference type="Proteomes" id="UP000410492">
    <property type="component" value="Unassembled WGS sequence"/>
</dbReference>
<name>A0A653DLB1_CALMS</name>
<dbReference type="PANTHER" id="PTHR21137:SF35">
    <property type="entry name" value="ODORANT RECEPTOR 19A-RELATED"/>
    <property type="match status" value="1"/>
</dbReference>
<gene>
    <name evidence="10" type="ORF">CALMAC_LOCUS18535</name>
</gene>
<comment type="subcellular location">
    <subcellularLocation>
        <location evidence="1">Cell membrane</location>
        <topology evidence="1">Multi-pass membrane protein</topology>
    </subcellularLocation>
</comment>
<dbReference type="GO" id="GO:0005549">
    <property type="term" value="F:odorant binding"/>
    <property type="evidence" value="ECO:0007669"/>
    <property type="project" value="InterPro"/>
</dbReference>
<evidence type="ECO:0000256" key="4">
    <source>
        <dbReference type="ARBA" id="ARBA00022692"/>
    </source>
</evidence>
<accession>A0A653DLB1</accession>
<sequence>MFVVCYCVPAQALMNEVERIDETVYLTNWVQYLEQSSSFIMIILRSHRGLALTVGGFGSMSLETSMKVFNTVISYFMFLKTMIDV</sequence>
<evidence type="ECO:0000313" key="11">
    <source>
        <dbReference type="Proteomes" id="UP000410492"/>
    </source>
</evidence>
<keyword evidence="6" id="KW-1133">Transmembrane helix</keyword>
<evidence type="ECO:0000256" key="7">
    <source>
        <dbReference type="ARBA" id="ARBA00023136"/>
    </source>
</evidence>
<evidence type="ECO:0008006" key="12">
    <source>
        <dbReference type="Google" id="ProtNLM"/>
    </source>
</evidence>
<keyword evidence="7" id="KW-0472">Membrane</keyword>